<dbReference type="GO" id="GO:0006275">
    <property type="term" value="P:regulation of DNA replication"/>
    <property type="evidence" value="ECO:0007669"/>
    <property type="project" value="UniProtKB-UniRule"/>
</dbReference>
<evidence type="ECO:0000313" key="2">
    <source>
        <dbReference type="EMBL" id="SEH60767.1"/>
    </source>
</evidence>
<dbReference type="HAMAP" id="MF_00317">
    <property type="entry name" value="DNApol_clamp_arch"/>
    <property type="match status" value="1"/>
</dbReference>
<dbReference type="STRING" id="1267564.SAMN05192561_11237"/>
<dbReference type="PANTHER" id="PTHR11352:SF0">
    <property type="entry name" value="PROLIFERATING CELL NUCLEAR ANTIGEN"/>
    <property type="match status" value="1"/>
</dbReference>
<dbReference type="PROSITE" id="PS01251">
    <property type="entry name" value="PCNA_1"/>
    <property type="match status" value="1"/>
</dbReference>
<dbReference type="InterPro" id="IPR022659">
    <property type="entry name" value="Pr_cel_nuc_antig_CS"/>
</dbReference>
<gene>
    <name evidence="1" type="primary">pcn</name>
    <name evidence="2" type="ORF">SAMN05192561_11237</name>
</gene>
<dbReference type="SUPFAM" id="SSF55979">
    <property type="entry name" value="DNA clamp"/>
    <property type="match status" value="2"/>
</dbReference>
<comment type="similarity">
    <text evidence="1">Belongs to the PCNA family.</text>
</comment>
<dbReference type="PANTHER" id="PTHR11352">
    <property type="entry name" value="PROLIFERATING CELL NUCLEAR ANTIGEN"/>
    <property type="match status" value="1"/>
</dbReference>
<keyword evidence="3" id="KW-1185">Reference proteome</keyword>
<keyword evidence="1" id="KW-0238">DNA-binding</keyword>
<comment type="function">
    <text evidence="1">Sliding clamp subunit that acts as a moving platform for DNA processing. Responsible for tethering the catalytic subunit of DNA polymerase and other proteins to DNA during high-speed replication.</text>
</comment>
<protein>
    <recommendedName>
        <fullName evidence="1">DNA polymerase sliding clamp</fullName>
    </recommendedName>
    <alternativeName>
        <fullName evidence="1">Proliferating cell nuclear antigen homolog</fullName>
        <shortName evidence="1">PCNA</shortName>
    </alternativeName>
</protein>
<sequence length="257" mass="28002">MAFDAIVGNEPVDQLVDSVGALVDEFRLHLNEDGIRVAAVDPANIAMADVTIDAAAFESFEATDGTLGIPLSKTGGLEDTVGIATEGNLIWFELQEQTRKLSIEIDTHEVELALIDPSSIRQDPDIPDMQLPGYVVLDASDLKKAVKIAEKYSDHILIGGDEDEQLFKIVAEGDTDTYSCEFDAEDRIDADRIPDASSLLSADYLKDVTKAIPSNAEVHLFWGNEYPVRFEYGFADDHGSVETVISPRIATDGGERL</sequence>
<dbReference type="NCBIfam" id="NF002222">
    <property type="entry name" value="PRK01115.1-5"/>
    <property type="match status" value="1"/>
</dbReference>
<dbReference type="AlphaFoldDB" id="A0A1H6JNK9"/>
<dbReference type="OrthoDB" id="14749at2157"/>
<dbReference type="GO" id="GO:0003677">
    <property type="term" value="F:DNA binding"/>
    <property type="evidence" value="ECO:0007669"/>
    <property type="project" value="UniProtKB-UniRule"/>
</dbReference>
<evidence type="ECO:0000313" key="3">
    <source>
        <dbReference type="Proteomes" id="UP000199215"/>
    </source>
</evidence>
<dbReference type="Gene3D" id="3.70.10.10">
    <property type="match status" value="1"/>
</dbReference>
<dbReference type="RefSeq" id="WP_092817606.1">
    <property type="nucleotide sequence ID" value="NZ_FNWU01000012.1"/>
</dbReference>
<reference evidence="2 3" key="1">
    <citation type="submission" date="2016-10" db="EMBL/GenBank/DDBJ databases">
        <authorList>
            <person name="de Groot N.N."/>
        </authorList>
    </citation>
    <scope>NUCLEOTIDE SEQUENCE [LARGE SCALE GENOMIC DNA]</scope>
    <source>
        <strain evidence="2 3">IBRC-M10418</strain>
    </source>
</reference>
<accession>A0A1H6JNK9</accession>
<dbReference type="GO" id="GO:0006272">
    <property type="term" value="P:leading strand elongation"/>
    <property type="evidence" value="ECO:0007669"/>
    <property type="project" value="TreeGrafter"/>
</dbReference>
<dbReference type="Proteomes" id="UP000199215">
    <property type="component" value="Unassembled WGS sequence"/>
</dbReference>
<proteinExistence type="inferred from homology"/>
<organism evidence="2 3">
    <name type="scientific">Halopenitus malekzadehii</name>
    <dbReference type="NCBI Taxonomy" id="1267564"/>
    <lineage>
        <taxon>Archaea</taxon>
        <taxon>Methanobacteriati</taxon>
        <taxon>Methanobacteriota</taxon>
        <taxon>Stenosarchaea group</taxon>
        <taxon>Halobacteria</taxon>
        <taxon>Halobacteriales</taxon>
        <taxon>Haloferacaceae</taxon>
        <taxon>Halopenitus</taxon>
    </lineage>
</organism>
<evidence type="ECO:0000256" key="1">
    <source>
        <dbReference type="HAMAP-Rule" id="MF_00317"/>
    </source>
</evidence>
<comment type="subunit">
    <text evidence="1">Homotrimer. The subunits circularize to form a toroid; DNA passes through its center. Replication factor C (RFC) is required to load the toroid on the DNA.</text>
</comment>
<dbReference type="EMBL" id="FNWU01000012">
    <property type="protein sequence ID" value="SEH60767.1"/>
    <property type="molecule type" value="Genomic_DNA"/>
</dbReference>
<dbReference type="CDD" id="cd00577">
    <property type="entry name" value="PCNA"/>
    <property type="match status" value="1"/>
</dbReference>
<dbReference type="InterPro" id="IPR046938">
    <property type="entry name" value="DNA_clamp_sf"/>
</dbReference>
<name>A0A1H6JNK9_9EURY</name>
<keyword evidence="1" id="KW-0235">DNA replication</keyword>
<dbReference type="InterPro" id="IPR000730">
    <property type="entry name" value="Pr_cel_nuc_antig"/>
</dbReference>
<dbReference type="GO" id="GO:0030337">
    <property type="term" value="F:DNA polymerase processivity factor activity"/>
    <property type="evidence" value="ECO:0007669"/>
    <property type="project" value="UniProtKB-UniRule"/>
</dbReference>